<keyword evidence="8" id="KW-0520">NAD</keyword>
<dbReference type="InterPro" id="IPR012131">
    <property type="entry name" value="Hstdl_DH"/>
</dbReference>
<comment type="cofactor">
    <cofactor evidence="8">
        <name>Zn(2+)</name>
        <dbReference type="ChEBI" id="CHEBI:29105"/>
    </cofactor>
    <text evidence="8">Binds 1 zinc ion per subunit.</text>
</comment>
<feature type="binding site" evidence="8">
    <location>
        <position position="412"/>
    </location>
    <ligand>
        <name>substrate</name>
    </ligand>
</feature>
<feature type="active site" description="Proton acceptor" evidence="8">
    <location>
        <position position="324"/>
    </location>
</feature>
<feature type="binding site" evidence="8">
    <location>
        <position position="358"/>
    </location>
    <ligand>
        <name>substrate</name>
    </ligand>
</feature>
<dbReference type="PANTHER" id="PTHR21256:SF2">
    <property type="entry name" value="HISTIDINE BIOSYNTHESIS TRIFUNCTIONAL PROTEIN"/>
    <property type="match status" value="1"/>
</dbReference>
<evidence type="ECO:0000256" key="5">
    <source>
        <dbReference type="ARBA" id="ARBA00022833"/>
    </source>
</evidence>
<dbReference type="EC" id="1.1.1.23" evidence="3 8"/>
<dbReference type="InterPro" id="IPR016161">
    <property type="entry name" value="Ald_DH/histidinol_DH"/>
</dbReference>
<keyword evidence="4 8" id="KW-0479">Metal-binding</keyword>
<dbReference type="PROSITE" id="PS00611">
    <property type="entry name" value="HISOL_DEHYDROGENASE"/>
    <property type="match status" value="1"/>
</dbReference>
<feature type="binding site" evidence="8">
    <location>
        <position position="211"/>
    </location>
    <ligand>
        <name>NAD(+)</name>
        <dbReference type="ChEBI" id="CHEBI:57540"/>
    </ligand>
</feature>
<feature type="binding site" evidence="8">
    <location>
        <position position="256"/>
    </location>
    <ligand>
        <name>substrate</name>
    </ligand>
</feature>
<evidence type="ECO:0000256" key="6">
    <source>
        <dbReference type="ARBA" id="ARBA00023002"/>
    </source>
</evidence>
<dbReference type="Gene3D" id="1.20.5.1300">
    <property type="match status" value="1"/>
</dbReference>
<dbReference type="InterPro" id="IPR001692">
    <property type="entry name" value="Histidinol_DH_CS"/>
</dbReference>
<dbReference type="PRINTS" id="PR00083">
    <property type="entry name" value="HOLDHDRGNASE"/>
</dbReference>
<evidence type="ECO:0000256" key="3">
    <source>
        <dbReference type="ARBA" id="ARBA00012965"/>
    </source>
</evidence>
<feature type="active site" description="Proton acceptor" evidence="8">
    <location>
        <position position="325"/>
    </location>
</feature>
<evidence type="ECO:0000256" key="1">
    <source>
        <dbReference type="ARBA" id="ARBA00003850"/>
    </source>
</evidence>
<evidence type="ECO:0000313" key="12">
    <source>
        <dbReference type="Proteomes" id="UP001651880"/>
    </source>
</evidence>
<dbReference type="NCBIfam" id="TIGR00069">
    <property type="entry name" value="hisD"/>
    <property type="match status" value="1"/>
</dbReference>
<proteinExistence type="inferred from homology"/>
<dbReference type="Gene3D" id="3.40.50.1980">
    <property type="entry name" value="Nitrogenase molybdenum iron protein domain"/>
    <property type="match status" value="2"/>
</dbReference>
<keyword evidence="12" id="KW-1185">Reference proteome</keyword>
<comment type="caution">
    <text evidence="11">The sequence shown here is derived from an EMBL/GenBank/DDBJ whole genome shotgun (WGS) entry which is preliminary data.</text>
</comment>
<evidence type="ECO:0000256" key="10">
    <source>
        <dbReference type="RuleBase" id="RU004175"/>
    </source>
</evidence>
<feature type="binding site" evidence="8">
    <location>
        <position position="259"/>
    </location>
    <ligand>
        <name>Zn(2+)</name>
        <dbReference type="ChEBI" id="CHEBI:29105"/>
    </ligand>
</feature>
<keyword evidence="6 8" id="KW-0560">Oxidoreductase</keyword>
<dbReference type="PANTHER" id="PTHR21256">
    <property type="entry name" value="HISTIDINOL DEHYDROGENASE HDH"/>
    <property type="match status" value="1"/>
</dbReference>
<gene>
    <name evidence="8 11" type="primary">hisD</name>
    <name evidence="11" type="ORF">LJD61_08700</name>
</gene>
<feature type="binding site" evidence="8">
    <location>
        <position position="358"/>
    </location>
    <ligand>
        <name>Zn(2+)</name>
        <dbReference type="ChEBI" id="CHEBI:29105"/>
    </ligand>
</feature>
<feature type="binding site" evidence="8">
    <location>
        <position position="256"/>
    </location>
    <ligand>
        <name>Zn(2+)</name>
        <dbReference type="ChEBI" id="CHEBI:29105"/>
    </ligand>
</feature>
<evidence type="ECO:0000256" key="7">
    <source>
        <dbReference type="ARBA" id="ARBA00049489"/>
    </source>
</evidence>
<dbReference type="SUPFAM" id="SSF53720">
    <property type="entry name" value="ALDH-like"/>
    <property type="match status" value="1"/>
</dbReference>
<protein>
    <recommendedName>
        <fullName evidence="3 8">Histidinol dehydrogenase</fullName>
        <shortName evidence="8">HDH</shortName>
        <ecNumber evidence="3 8">1.1.1.23</ecNumber>
    </recommendedName>
</protein>
<feature type="binding site" evidence="8">
    <location>
        <position position="234"/>
    </location>
    <ligand>
        <name>substrate</name>
    </ligand>
</feature>
<dbReference type="HAMAP" id="MF_01024">
    <property type="entry name" value="HisD"/>
    <property type="match status" value="1"/>
</dbReference>
<keyword evidence="8" id="KW-0028">Amino-acid biosynthesis</keyword>
<feature type="binding site" evidence="8">
    <location>
        <position position="188"/>
    </location>
    <ligand>
        <name>NAD(+)</name>
        <dbReference type="ChEBI" id="CHEBI:57540"/>
    </ligand>
</feature>
<keyword evidence="8" id="KW-0368">Histidine biosynthesis</keyword>
<evidence type="ECO:0000256" key="2">
    <source>
        <dbReference type="ARBA" id="ARBA00010178"/>
    </source>
</evidence>
<comment type="pathway">
    <text evidence="8">Amino-acid biosynthesis; L-histidine biosynthesis; L-histidine from 5-phospho-alpha-D-ribose 1-diphosphate: step 9/9.</text>
</comment>
<comment type="similarity">
    <text evidence="2 8 9 10">Belongs to the histidinol dehydrogenase family.</text>
</comment>
<reference evidence="11 12" key="1">
    <citation type="submission" date="2021-10" db="EMBL/GenBank/DDBJ databases">
        <title>Lutispora strain m25 sp. nov., a thermophilic, non-spore-forming bacterium isolated from a lab-scale methanogenic bioreactor digesting anaerobic sludge.</title>
        <authorList>
            <person name="El Houari A."/>
            <person name="Mcdonald J."/>
        </authorList>
    </citation>
    <scope>NUCLEOTIDE SEQUENCE [LARGE SCALE GENOMIC DNA]</scope>
    <source>
        <strain evidence="12">m25</strain>
    </source>
</reference>
<name>A0ABT1NEQ6_9FIRM</name>
<dbReference type="CDD" id="cd06572">
    <property type="entry name" value="Histidinol_dh"/>
    <property type="match status" value="1"/>
</dbReference>
<dbReference type="Proteomes" id="UP001651880">
    <property type="component" value="Unassembled WGS sequence"/>
</dbReference>
<dbReference type="PIRSF" id="PIRSF000099">
    <property type="entry name" value="Histidinol_dh"/>
    <property type="match status" value="1"/>
</dbReference>
<keyword evidence="5 8" id="KW-0862">Zinc</keyword>
<feature type="binding site" evidence="8">
    <location>
        <position position="259"/>
    </location>
    <ligand>
        <name>substrate</name>
    </ligand>
</feature>
<sequence>MVRIIDISKDREFLAKLLDRNKLEIDEVNKSVDDILANVRRDKDSALREYTREFDGVVLEDFLVTRQEIEEAIDCTSKALLEDLARARENIEKYHRKQMKNSYSLYEGEDIILGQLVRPIERVGIYIPGGSAAYPSTVLMNAVPARIAGVNEIIMITPPDRNGKVKPSILAAASIAGADKIFKAGGAQGIAALAFGTESIPKVDKITGPGNIYVAMAKKRVMGLVGIDMIAGPSEILIIADQWANPKYIAADLISQAEHDEMAAAILVTDWEPLAAKVAEELEIQLQGLERREIIEKSLESYGAIIITSCLGESVDVANEIAPEHLEVLTRNPFDVYRGVKNAGAIFLGEYSPEPVGDYFAGPNHTLPTSSTSRFSSPLCVDDFIKKTSLIYYSKNALERSKDSIMRIAEEEGLTGHANSIRVRFDSEVSFKEAAVKCRR</sequence>
<dbReference type="EMBL" id="JAJEKE010000006">
    <property type="protein sequence ID" value="MCQ1529631.1"/>
    <property type="molecule type" value="Genomic_DNA"/>
</dbReference>
<organism evidence="11 12">
    <name type="scientific">Lutispora saccharofermentans</name>
    <dbReference type="NCBI Taxonomy" id="3024236"/>
    <lineage>
        <taxon>Bacteria</taxon>
        <taxon>Bacillati</taxon>
        <taxon>Bacillota</taxon>
        <taxon>Clostridia</taxon>
        <taxon>Lutisporales</taxon>
        <taxon>Lutisporaceae</taxon>
        <taxon>Lutispora</taxon>
    </lineage>
</organism>
<dbReference type="RefSeq" id="WP_255227239.1">
    <property type="nucleotide sequence ID" value="NZ_JAJEKE010000006.1"/>
</dbReference>
<feature type="binding site" evidence="8">
    <location>
        <position position="417"/>
    </location>
    <ligand>
        <name>substrate</name>
    </ligand>
</feature>
<accession>A0ABT1NEQ6</accession>
<evidence type="ECO:0000313" key="11">
    <source>
        <dbReference type="EMBL" id="MCQ1529631.1"/>
    </source>
</evidence>
<comment type="function">
    <text evidence="1 8">Catalyzes the sequential NAD-dependent oxidations of L-histidinol to L-histidinaldehyde and then to L-histidine.</text>
</comment>
<dbReference type="Pfam" id="PF00815">
    <property type="entry name" value="Histidinol_dh"/>
    <property type="match status" value="1"/>
</dbReference>
<feature type="binding site" evidence="8">
    <location>
        <position position="126"/>
    </location>
    <ligand>
        <name>NAD(+)</name>
        <dbReference type="ChEBI" id="CHEBI:57540"/>
    </ligand>
</feature>
<evidence type="ECO:0000256" key="4">
    <source>
        <dbReference type="ARBA" id="ARBA00022723"/>
    </source>
</evidence>
<dbReference type="InterPro" id="IPR022695">
    <property type="entry name" value="Histidinol_DH_monofunct"/>
</dbReference>
<evidence type="ECO:0000256" key="8">
    <source>
        <dbReference type="HAMAP-Rule" id="MF_01024"/>
    </source>
</evidence>
<comment type="catalytic activity">
    <reaction evidence="7 8">
        <text>L-histidinol + 2 NAD(+) + H2O = L-histidine + 2 NADH + 3 H(+)</text>
        <dbReference type="Rhea" id="RHEA:20641"/>
        <dbReference type="ChEBI" id="CHEBI:15377"/>
        <dbReference type="ChEBI" id="CHEBI:15378"/>
        <dbReference type="ChEBI" id="CHEBI:57540"/>
        <dbReference type="ChEBI" id="CHEBI:57595"/>
        <dbReference type="ChEBI" id="CHEBI:57699"/>
        <dbReference type="ChEBI" id="CHEBI:57945"/>
        <dbReference type="EC" id="1.1.1.23"/>
    </reaction>
</comment>
<feature type="binding site" evidence="8">
    <location>
        <position position="325"/>
    </location>
    <ligand>
        <name>substrate</name>
    </ligand>
</feature>
<dbReference type="GO" id="GO:0004399">
    <property type="term" value="F:histidinol dehydrogenase activity"/>
    <property type="evidence" value="ECO:0007669"/>
    <property type="project" value="UniProtKB-EC"/>
</dbReference>
<feature type="binding site" evidence="8">
    <location>
        <position position="417"/>
    </location>
    <ligand>
        <name>Zn(2+)</name>
        <dbReference type="ChEBI" id="CHEBI:29105"/>
    </ligand>
</feature>
<evidence type="ECO:0000256" key="9">
    <source>
        <dbReference type="PIRNR" id="PIRNR000099"/>
    </source>
</evidence>